<gene>
    <name evidence="2" type="ORF">BDZ83DRAFT_449732</name>
</gene>
<dbReference type="Proteomes" id="UP001244207">
    <property type="component" value="Unassembled WGS sequence"/>
</dbReference>
<evidence type="ECO:0000256" key="1">
    <source>
        <dbReference type="SAM" id="MobiDB-lite"/>
    </source>
</evidence>
<dbReference type="RefSeq" id="XP_060369987.1">
    <property type="nucleotide sequence ID" value="XM_060503158.1"/>
</dbReference>
<evidence type="ECO:0000313" key="3">
    <source>
        <dbReference type="Proteomes" id="UP001244207"/>
    </source>
</evidence>
<organism evidence="2 3">
    <name type="scientific">Glomerella acutata</name>
    <name type="common">Colletotrichum acutatum</name>
    <dbReference type="NCBI Taxonomy" id="27357"/>
    <lineage>
        <taxon>Eukaryota</taxon>
        <taxon>Fungi</taxon>
        <taxon>Dikarya</taxon>
        <taxon>Ascomycota</taxon>
        <taxon>Pezizomycotina</taxon>
        <taxon>Sordariomycetes</taxon>
        <taxon>Hypocreomycetidae</taxon>
        <taxon>Glomerellales</taxon>
        <taxon>Glomerellaceae</taxon>
        <taxon>Colletotrichum</taxon>
        <taxon>Colletotrichum acutatum species complex</taxon>
    </lineage>
</organism>
<dbReference type="GeneID" id="85387057"/>
<evidence type="ECO:0000313" key="2">
    <source>
        <dbReference type="EMBL" id="KAK1729932.1"/>
    </source>
</evidence>
<keyword evidence="3" id="KW-1185">Reference proteome</keyword>
<sequence>MLSDIFCSPLNLNATQESQSSVIPHMPKMPNQNHSKLSQFPATLSTKEQGETNQGSHSHTAQNNSGDFNCQAANPIARLSPCVCRSPPPSPLSKSRKTHEKKKKTLVHRILLKSAIEFCKIPSCHARPTFPVLPKSHHSCTLTSARSTFYRPTDQPVTRKKLHGSPHAIRCLHRSCISVFTRDHLFSPDSSSESSALVREDGFRQQVFRGMGLTCVKWHNMIAPDGIQQWKHPYTVS</sequence>
<reference evidence="2" key="1">
    <citation type="submission" date="2021-12" db="EMBL/GenBank/DDBJ databases">
        <title>Comparative genomics, transcriptomics and evolutionary studies reveal genomic signatures of adaptation to plant cell wall in hemibiotrophic fungi.</title>
        <authorList>
            <consortium name="DOE Joint Genome Institute"/>
            <person name="Baroncelli R."/>
            <person name="Diaz J.F."/>
            <person name="Benocci T."/>
            <person name="Peng M."/>
            <person name="Battaglia E."/>
            <person name="Haridas S."/>
            <person name="Andreopoulos W."/>
            <person name="Labutti K."/>
            <person name="Pangilinan J."/>
            <person name="Floch G.L."/>
            <person name="Makela M.R."/>
            <person name="Henrissat B."/>
            <person name="Grigoriev I.V."/>
            <person name="Crouch J.A."/>
            <person name="De Vries R.P."/>
            <person name="Sukno S.A."/>
            <person name="Thon M.R."/>
        </authorList>
    </citation>
    <scope>NUCLEOTIDE SEQUENCE</scope>
    <source>
        <strain evidence="2">CBS 112980</strain>
    </source>
</reference>
<dbReference type="EMBL" id="JAHMHS010000009">
    <property type="protein sequence ID" value="KAK1729932.1"/>
    <property type="molecule type" value="Genomic_DNA"/>
</dbReference>
<dbReference type="AlphaFoldDB" id="A0AAD8XM29"/>
<proteinExistence type="predicted"/>
<protein>
    <submittedName>
        <fullName evidence="2">Uncharacterized protein</fullName>
    </submittedName>
</protein>
<comment type="caution">
    <text evidence="2">The sequence shown here is derived from an EMBL/GenBank/DDBJ whole genome shotgun (WGS) entry which is preliminary data.</text>
</comment>
<name>A0AAD8XM29_GLOAC</name>
<accession>A0AAD8XM29</accession>
<feature type="region of interest" description="Disordered" evidence="1">
    <location>
        <begin position="45"/>
        <end position="69"/>
    </location>
</feature>